<keyword evidence="3" id="KW-0560">Oxidoreductase</keyword>
<organism evidence="5 6">
    <name type="scientific">Bhargavaea ginsengi</name>
    <dbReference type="NCBI Taxonomy" id="426757"/>
    <lineage>
        <taxon>Bacteria</taxon>
        <taxon>Bacillati</taxon>
        <taxon>Bacillota</taxon>
        <taxon>Bacilli</taxon>
        <taxon>Bacillales</taxon>
        <taxon>Caryophanaceae</taxon>
        <taxon>Bhargavaea</taxon>
    </lineage>
</organism>
<proteinExistence type="predicted"/>
<evidence type="ECO:0000256" key="3">
    <source>
        <dbReference type="ARBA" id="ARBA00023002"/>
    </source>
</evidence>
<sequence>MSEIVILSGSPSENSRSEKVLRYLGERLEQQQFSVTHISVKDVPAEDLMFGNFKSPDVIRIAEQVGQAKGVIVGTPVYKAAYSGVLKALIDIMPQDILEDTPVLPVMTGGSMSHLLALEYALKPLLATLKGVNLKGLYYMDSQLDKSAEQPIVDEDAFLRTEKQLDYFIRKVGREQATRV</sequence>
<dbReference type="PANTHER" id="PTHR43408:SF1">
    <property type="entry name" value="FMN REDUCTASE (NADPH)"/>
    <property type="match status" value="1"/>
</dbReference>
<reference evidence="6" key="1">
    <citation type="submission" date="2016-10" db="EMBL/GenBank/DDBJ databases">
        <authorList>
            <person name="Varghese N."/>
            <person name="Submissions S."/>
        </authorList>
    </citation>
    <scope>NUCLEOTIDE SEQUENCE [LARGE SCALE GENOMIC DNA]</scope>
    <source>
        <strain evidence="6">CGMCC 1.6763</strain>
    </source>
</reference>
<protein>
    <submittedName>
        <fullName evidence="5">FMN reductase</fullName>
    </submittedName>
</protein>
<evidence type="ECO:0000256" key="2">
    <source>
        <dbReference type="ARBA" id="ARBA00022643"/>
    </source>
</evidence>
<dbReference type="AlphaFoldDB" id="A0A1H6YP10"/>
<keyword evidence="2" id="KW-0288">FMN</keyword>
<dbReference type="InterPro" id="IPR005025">
    <property type="entry name" value="FMN_Rdtase-like_dom"/>
</dbReference>
<keyword evidence="6" id="KW-1185">Reference proteome</keyword>
<evidence type="ECO:0000313" key="5">
    <source>
        <dbReference type="EMBL" id="SEJ43058.1"/>
    </source>
</evidence>
<dbReference type="GO" id="GO:0008752">
    <property type="term" value="F:FMN reductase [NAD(P)H] activity"/>
    <property type="evidence" value="ECO:0007669"/>
    <property type="project" value="InterPro"/>
</dbReference>
<name>A0A1H6YP10_9BACL</name>
<evidence type="ECO:0000259" key="4">
    <source>
        <dbReference type="Pfam" id="PF03358"/>
    </source>
</evidence>
<dbReference type="STRING" id="426757.SAMN04488127_1739"/>
<dbReference type="Gene3D" id="3.40.50.360">
    <property type="match status" value="1"/>
</dbReference>
<dbReference type="NCBIfam" id="TIGR03567">
    <property type="entry name" value="FMN_reduc_SsuE"/>
    <property type="match status" value="1"/>
</dbReference>
<dbReference type="RefSeq" id="WP_092052312.1">
    <property type="nucleotide sequence ID" value="NZ_FNZF01000003.1"/>
</dbReference>
<dbReference type="OrthoDB" id="1643408at2"/>
<dbReference type="InterPro" id="IPR020048">
    <property type="entry name" value="NADPH-dep_FMN_reduc_SsuE"/>
</dbReference>
<dbReference type="Pfam" id="PF03358">
    <property type="entry name" value="FMN_red"/>
    <property type="match status" value="1"/>
</dbReference>
<dbReference type="GO" id="GO:0046306">
    <property type="term" value="P:alkanesulfonate catabolic process"/>
    <property type="evidence" value="ECO:0007669"/>
    <property type="project" value="InterPro"/>
</dbReference>
<evidence type="ECO:0000256" key="1">
    <source>
        <dbReference type="ARBA" id="ARBA00022630"/>
    </source>
</evidence>
<dbReference type="InterPro" id="IPR051814">
    <property type="entry name" value="NAD(P)H-dep_FMN_reductase"/>
</dbReference>
<accession>A0A1H6YP10</accession>
<evidence type="ECO:0000313" key="6">
    <source>
        <dbReference type="Proteomes" id="UP000199200"/>
    </source>
</evidence>
<dbReference type="EMBL" id="FNZF01000003">
    <property type="protein sequence ID" value="SEJ43058.1"/>
    <property type="molecule type" value="Genomic_DNA"/>
</dbReference>
<dbReference type="SUPFAM" id="SSF52218">
    <property type="entry name" value="Flavoproteins"/>
    <property type="match status" value="1"/>
</dbReference>
<keyword evidence="1" id="KW-0285">Flavoprotein</keyword>
<dbReference type="PANTHER" id="PTHR43408">
    <property type="entry name" value="FMN REDUCTASE (NADPH)"/>
    <property type="match status" value="1"/>
</dbReference>
<dbReference type="Proteomes" id="UP000199200">
    <property type="component" value="Unassembled WGS sequence"/>
</dbReference>
<feature type="domain" description="NADPH-dependent FMN reductase-like" evidence="4">
    <location>
        <begin position="3"/>
        <end position="141"/>
    </location>
</feature>
<dbReference type="InterPro" id="IPR029039">
    <property type="entry name" value="Flavoprotein-like_sf"/>
</dbReference>
<gene>
    <name evidence="5" type="ORF">SAMN04488127_1739</name>
</gene>